<protein>
    <submittedName>
        <fullName evidence="2">Uncharacterized protein</fullName>
    </submittedName>
</protein>
<feature type="transmembrane region" description="Helical" evidence="1">
    <location>
        <begin position="21"/>
        <end position="43"/>
    </location>
</feature>
<gene>
    <name evidence="2" type="ORF">S01H4_30626</name>
</gene>
<keyword evidence="1" id="KW-0812">Transmembrane</keyword>
<accession>X1BSW7</accession>
<keyword evidence="1" id="KW-1133">Transmembrane helix</keyword>
<name>X1BSW7_9ZZZZ</name>
<organism evidence="2">
    <name type="scientific">marine sediment metagenome</name>
    <dbReference type="NCBI Taxonomy" id="412755"/>
    <lineage>
        <taxon>unclassified sequences</taxon>
        <taxon>metagenomes</taxon>
        <taxon>ecological metagenomes</taxon>
    </lineage>
</organism>
<evidence type="ECO:0000313" key="2">
    <source>
        <dbReference type="EMBL" id="GAG75241.1"/>
    </source>
</evidence>
<dbReference type="EMBL" id="BART01015823">
    <property type="protein sequence ID" value="GAG75241.1"/>
    <property type="molecule type" value="Genomic_DNA"/>
</dbReference>
<keyword evidence="1" id="KW-0472">Membrane</keyword>
<dbReference type="AlphaFoldDB" id="X1BSW7"/>
<feature type="non-terminal residue" evidence="2">
    <location>
        <position position="46"/>
    </location>
</feature>
<evidence type="ECO:0000256" key="1">
    <source>
        <dbReference type="SAM" id="Phobius"/>
    </source>
</evidence>
<sequence>MTQILMDKIVLDQITMKEIGLYRITIAAPPSFVFTITTLEAMIPSP</sequence>
<comment type="caution">
    <text evidence="2">The sequence shown here is derived from an EMBL/GenBank/DDBJ whole genome shotgun (WGS) entry which is preliminary data.</text>
</comment>
<reference evidence="2" key="1">
    <citation type="journal article" date="2014" name="Front. Microbiol.">
        <title>High frequency of phylogenetically diverse reductive dehalogenase-homologous genes in deep subseafloor sedimentary metagenomes.</title>
        <authorList>
            <person name="Kawai M."/>
            <person name="Futagami T."/>
            <person name="Toyoda A."/>
            <person name="Takaki Y."/>
            <person name="Nishi S."/>
            <person name="Hori S."/>
            <person name="Arai W."/>
            <person name="Tsubouchi T."/>
            <person name="Morono Y."/>
            <person name="Uchiyama I."/>
            <person name="Ito T."/>
            <person name="Fujiyama A."/>
            <person name="Inagaki F."/>
            <person name="Takami H."/>
        </authorList>
    </citation>
    <scope>NUCLEOTIDE SEQUENCE</scope>
    <source>
        <strain evidence="2">Expedition CK06-06</strain>
    </source>
</reference>
<proteinExistence type="predicted"/>